<keyword evidence="2" id="KW-1185">Reference proteome</keyword>
<name>A0A0L0EYQ0_9EUKA</name>
<dbReference type="GeneID" id="25918417"/>
<feature type="non-terminal residue" evidence="1">
    <location>
        <position position="77"/>
    </location>
</feature>
<reference evidence="1 2" key="1">
    <citation type="submission" date="2011-02" db="EMBL/GenBank/DDBJ databases">
        <title>The Genome Sequence of Sphaeroforma arctica JP610.</title>
        <authorList>
            <consortium name="The Broad Institute Genome Sequencing Platform"/>
            <person name="Russ C."/>
            <person name="Cuomo C."/>
            <person name="Young S.K."/>
            <person name="Zeng Q."/>
            <person name="Gargeya S."/>
            <person name="Alvarado L."/>
            <person name="Berlin A."/>
            <person name="Chapman S.B."/>
            <person name="Chen Z."/>
            <person name="Freedman E."/>
            <person name="Gellesch M."/>
            <person name="Goldberg J."/>
            <person name="Griggs A."/>
            <person name="Gujja S."/>
            <person name="Heilman E."/>
            <person name="Heiman D."/>
            <person name="Howarth C."/>
            <person name="Mehta T."/>
            <person name="Neiman D."/>
            <person name="Pearson M."/>
            <person name="Roberts A."/>
            <person name="Saif S."/>
            <person name="Shea T."/>
            <person name="Shenoy N."/>
            <person name="Sisk P."/>
            <person name="Stolte C."/>
            <person name="Sykes S."/>
            <person name="White J."/>
            <person name="Yandava C."/>
            <person name="Burger G."/>
            <person name="Gray M.W."/>
            <person name="Holland P.W.H."/>
            <person name="King N."/>
            <person name="Lang F.B.F."/>
            <person name="Roger A.J."/>
            <person name="Ruiz-Trillo I."/>
            <person name="Haas B."/>
            <person name="Nusbaum C."/>
            <person name="Birren B."/>
        </authorList>
    </citation>
    <scope>NUCLEOTIDE SEQUENCE [LARGE SCALE GENOMIC DNA]</scope>
    <source>
        <strain evidence="1 2">JP610</strain>
    </source>
</reference>
<organism evidence="1 2">
    <name type="scientific">Sphaeroforma arctica JP610</name>
    <dbReference type="NCBI Taxonomy" id="667725"/>
    <lineage>
        <taxon>Eukaryota</taxon>
        <taxon>Ichthyosporea</taxon>
        <taxon>Ichthyophonida</taxon>
        <taxon>Sphaeroforma</taxon>
    </lineage>
</organism>
<protein>
    <submittedName>
        <fullName evidence="1">Uncharacterized protein</fullName>
    </submittedName>
</protein>
<proteinExistence type="predicted"/>
<evidence type="ECO:0000313" key="2">
    <source>
        <dbReference type="Proteomes" id="UP000054560"/>
    </source>
</evidence>
<evidence type="ECO:0000313" key="1">
    <source>
        <dbReference type="EMBL" id="KNC69575.1"/>
    </source>
</evidence>
<gene>
    <name evidence="1" type="ORF">SARC_17913</name>
</gene>
<dbReference type="EMBL" id="KQ254310">
    <property type="protein sequence ID" value="KNC69575.1"/>
    <property type="molecule type" value="Genomic_DNA"/>
</dbReference>
<dbReference type="Proteomes" id="UP000054560">
    <property type="component" value="Unassembled WGS sequence"/>
</dbReference>
<accession>A0A0L0EYQ0</accession>
<dbReference type="RefSeq" id="XP_014143477.1">
    <property type="nucleotide sequence ID" value="XM_014288002.1"/>
</dbReference>
<dbReference type="AlphaFoldDB" id="A0A0L0EYQ0"/>
<sequence>MRSVDLESAIDTHLIPTHCAHHDVIVLGHGLHDVFVTPWMPVETSLRRALTALAQACPAHIQRGELSRQSACLSVGV</sequence>